<dbReference type="SMART" id="SM00855">
    <property type="entry name" value="PGAM"/>
    <property type="match status" value="1"/>
</dbReference>
<proteinExistence type="predicted"/>
<name>A0A2T3FUB3_9CLOT</name>
<dbReference type="EMBL" id="PYLO01000001">
    <property type="protein sequence ID" value="PST38868.1"/>
    <property type="molecule type" value="Genomic_DNA"/>
</dbReference>
<dbReference type="Gene3D" id="3.40.50.1240">
    <property type="entry name" value="Phosphoglycerate mutase-like"/>
    <property type="match status" value="1"/>
</dbReference>
<accession>A0A2T3FUB3</accession>
<gene>
    <name evidence="1" type="ORF">C7U56_02755</name>
</gene>
<sequence length="242" mass="27723">MRLLIVRHADPDYSIDSLTPAGWEEAKLLADRLAPVLVAAYYVSPLGRAKDTASLTLKQACRTAETCSWLREFAPQAVHPGKDSGHCVWDWLPDAWMAEPKYFDKDHWHETEVFRNAHVKEEYDWVTGELDRLLRRHGYVRNGLFYRAVAPNEDTIVLFCHFGVECVLLSHLLNISPMQLWHGTCAAPSSVTVLYTEERRSGVAFFRMSSFGDVSHLYAGGREPSFAARFCEVYTRFDQRHD</sequence>
<dbReference type="InterPro" id="IPR013078">
    <property type="entry name" value="His_Pase_superF_clade-1"/>
</dbReference>
<evidence type="ECO:0000313" key="2">
    <source>
        <dbReference type="Proteomes" id="UP000241048"/>
    </source>
</evidence>
<dbReference type="SUPFAM" id="SSF53254">
    <property type="entry name" value="Phosphoglycerate mutase-like"/>
    <property type="match status" value="1"/>
</dbReference>
<dbReference type="AlphaFoldDB" id="A0A2T3FUB3"/>
<dbReference type="CDD" id="cd07067">
    <property type="entry name" value="HP_PGM_like"/>
    <property type="match status" value="1"/>
</dbReference>
<dbReference type="InterPro" id="IPR029033">
    <property type="entry name" value="His_PPase_superfam"/>
</dbReference>
<comment type="caution">
    <text evidence="1">The sequence shown here is derived from an EMBL/GenBank/DDBJ whole genome shotgun (WGS) entry which is preliminary data.</text>
</comment>
<dbReference type="Pfam" id="PF00300">
    <property type="entry name" value="His_Phos_1"/>
    <property type="match status" value="1"/>
</dbReference>
<evidence type="ECO:0000313" key="1">
    <source>
        <dbReference type="EMBL" id="PST38868.1"/>
    </source>
</evidence>
<keyword evidence="2" id="KW-1185">Reference proteome</keyword>
<dbReference type="Proteomes" id="UP000241048">
    <property type="component" value="Unassembled WGS sequence"/>
</dbReference>
<dbReference type="RefSeq" id="WP_107000035.1">
    <property type="nucleotide sequence ID" value="NZ_PYLO01000001.1"/>
</dbReference>
<reference evidence="1 2" key="1">
    <citation type="submission" date="2018-03" db="EMBL/GenBank/DDBJ databases">
        <title>Lachnoclostridium SNUG30386 gen.nov., sp.nov., isolated from human faeces.</title>
        <authorList>
            <person name="Seo B."/>
            <person name="Jeon K."/>
            <person name="Ko G."/>
        </authorList>
    </citation>
    <scope>NUCLEOTIDE SEQUENCE [LARGE SCALE GENOMIC DNA]</scope>
    <source>
        <strain evidence="1 2">SNUG30386</strain>
    </source>
</reference>
<protein>
    <submittedName>
        <fullName evidence="1">Histidine phosphatase family protein</fullName>
    </submittedName>
</protein>
<organism evidence="1 2">
    <name type="scientific">Clostridium fessum</name>
    <dbReference type="NCBI Taxonomy" id="2126740"/>
    <lineage>
        <taxon>Bacteria</taxon>
        <taxon>Bacillati</taxon>
        <taxon>Bacillota</taxon>
        <taxon>Clostridia</taxon>
        <taxon>Eubacteriales</taxon>
        <taxon>Clostridiaceae</taxon>
        <taxon>Clostridium</taxon>
    </lineage>
</organism>